<dbReference type="SMART" id="SM01110">
    <property type="entry name" value="Cutinase"/>
    <property type="match status" value="1"/>
</dbReference>
<dbReference type="GO" id="GO:0050525">
    <property type="term" value="F:cutinase activity"/>
    <property type="evidence" value="ECO:0007669"/>
    <property type="project" value="UniProtKB-EC"/>
</dbReference>
<dbReference type="InterPro" id="IPR000675">
    <property type="entry name" value="Cutinase/axe"/>
</dbReference>
<dbReference type="Gene3D" id="3.40.50.1820">
    <property type="entry name" value="alpha/beta hydrolase"/>
    <property type="match status" value="1"/>
</dbReference>
<evidence type="ECO:0000256" key="11">
    <source>
        <dbReference type="SAM" id="SignalP"/>
    </source>
</evidence>
<evidence type="ECO:0000256" key="1">
    <source>
        <dbReference type="ARBA" id="ARBA00004613"/>
    </source>
</evidence>
<evidence type="ECO:0000256" key="9">
    <source>
        <dbReference type="ARBA" id="ARBA00034045"/>
    </source>
</evidence>
<protein>
    <recommendedName>
        <fullName evidence="3">cutinase</fullName>
        <ecNumber evidence="3">3.1.1.74</ecNumber>
    </recommendedName>
</protein>
<evidence type="ECO:0000256" key="2">
    <source>
        <dbReference type="ARBA" id="ARBA00007534"/>
    </source>
</evidence>
<evidence type="ECO:0000256" key="6">
    <source>
        <dbReference type="ARBA" id="ARBA00022729"/>
    </source>
</evidence>
<keyword evidence="7" id="KW-0378">Hydrolase</keyword>
<keyword evidence="4" id="KW-0719">Serine esterase</keyword>
<dbReference type="InterPro" id="IPR011150">
    <property type="entry name" value="Cutinase_monf"/>
</dbReference>
<comment type="catalytic activity">
    <reaction evidence="9">
        <text>cutin + H2O = cutin monomers.</text>
        <dbReference type="EC" id="3.1.1.74"/>
    </reaction>
</comment>
<feature type="disulfide bond" evidence="10">
    <location>
        <begin position="46"/>
        <end position="124"/>
    </location>
</feature>
<dbReference type="SUPFAM" id="SSF53474">
    <property type="entry name" value="alpha/beta-Hydrolases"/>
    <property type="match status" value="1"/>
</dbReference>
<evidence type="ECO:0000313" key="13">
    <source>
        <dbReference type="Proteomes" id="UP000244855"/>
    </source>
</evidence>
<evidence type="ECO:0000256" key="7">
    <source>
        <dbReference type="ARBA" id="ARBA00022801"/>
    </source>
</evidence>
<comment type="similarity">
    <text evidence="2">Belongs to the cutinase family.</text>
</comment>
<accession>A0A2V1D4J1</accession>
<sequence>MKSTIASTILLSSLALAMPQPEVARAAQQTDVANLMDLVIAGKLKCYNTAVLFARGTFDSGNIGVWVGPALQQSVLNELDDAAAFQGVSEKDYPASLGDYVKTSGSKTCAKSCAKTVTDYLKKCPTANIFLSGWSQGALCTHTCLEELKGTTALKNIKGVTTFGDEAGLMDPKVIPAFPKEIPVKSFCVEDSVAPDVLCTKTLASGFKLPSSISEFKDIVVDAMIGLTKVAVNSEQRSSVSSILFGMTSGFLSVTDYFLADVKAGKVRRWAVLPQHFKYASNGMTGEAAEWMNAQIKKA</sequence>
<evidence type="ECO:0000256" key="10">
    <source>
        <dbReference type="PIRSR" id="PIRSR611150-2"/>
    </source>
</evidence>
<keyword evidence="6 11" id="KW-0732">Signal</keyword>
<evidence type="ECO:0000313" key="12">
    <source>
        <dbReference type="EMBL" id="PVH92946.1"/>
    </source>
</evidence>
<reference evidence="12 13" key="1">
    <citation type="journal article" date="2018" name="Sci. Rep.">
        <title>Comparative genomics provides insights into the lifestyle and reveals functional heterogeneity of dark septate endophytic fungi.</title>
        <authorList>
            <person name="Knapp D.G."/>
            <person name="Nemeth J.B."/>
            <person name="Barry K."/>
            <person name="Hainaut M."/>
            <person name="Henrissat B."/>
            <person name="Johnson J."/>
            <person name="Kuo A."/>
            <person name="Lim J.H.P."/>
            <person name="Lipzen A."/>
            <person name="Nolan M."/>
            <person name="Ohm R.A."/>
            <person name="Tamas L."/>
            <person name="Grigoriev I.V."/>
            <person name="Spatafora J.W."/>
            <person name="Nagy L.G."/>
            <person name="Kovacs G.M."/>
        </authorList>
    </citation>
    <scope>NUCLEOTIDE SEQUENCE [LARGE SCALE GENOMIC DNA]</scope>
    <source>
        <strain evidence="12 13">DSE2036</strain>
    </source>
</reference>
<proteinExistence type="inferred from homology"/>
<keyword evidence="8 10" id="KW-1015">Disulfide bond</keyword>
<feature type="disulfide bond" evidence="10">
    <location>
        <begin position="188"/>
        <end position="199"/>
    </location>
</feature>
<gene>
    <name evidence="12" type="ORF">DM02DRAFT_733409</name>
</gene>
<dbReference type="Proteomes" id="UP000244855">
    <property type="component" value="Unassembled WGS sequence"/>
</dbReference>
<dbReference type="OrthoDB" id="2975078at2759"/>
<feature type="signal peptide" evidence="11">
    <location>
        <begin position="1"/>
        <end position="19"/>
    </location>
</feature>
<dbReference type="PANTHER" id="PTHR48250:SF3">
    <property type="entry name" value="CUTINASE 1-RELATED"/>
    <property type="match status" value="1"/>
</dbReference>
<dbReference type="GO" id="GO:0005576">
    <property type="term" value="C:extracellular region"/>
    <property type="evidence" value="ECO:0007669"/>
    <property type="project" value="UniProtKB-SubCell"/>
</dbReference>
<feature type="chain" id="PRO_5015927830" description="cutinase" evidence="11">
    <location>
        <begin position="20"/>
        <end position="299"/>
    </location>
</feature>
<evidence type="ECO:0000256" key="4">
    <source>
        <dbReference type="ARBA" id="ARBA00022487"/>
    </source>
</evidence>
<evidence type="ECO:0000256" key="3">
    <source>
        <dbReference type="ARBA" id="ARBA00013095"/>
    </source>
</evidence>
<dbReference type="PANTHER" id="PTHR48250">
    <property type="entry name" value="CUTINASE 2-RELATED"/>
    <property type="match status" value="1"/>
</dbReference>
<dbReference type="GO" id="GO:0016052">
    <property type="term" value="P:carbohydrate catabolic process"/>
    <property type="evidence" value="ECO:0007669"/>
    <property type="project" value="TreeGrafter"/>
</dbReference>
<organism evidence="12 13">
    <name type="scientific">Periconia macrospinosa</name>
    <dbReference type="NCBI Taxonomy" id="97972"/>
    <lineage>
        <taxon>Eukaryota</taxon>
        <taxon>Fungi</taxon>
        <taxon>Dikarya</taxon>
        <taxon>Ascomycota</taxon>
        <taxon>Pezizomycotina</taxon>
        <taxon>Dothideomycetes</taxon>
        <taxon>Pleosporomycetidae</taxon>
        <taxon>Pleosporales</taxon>
        <taxon>Massarineae</taxon>
        <taxon>Periconiaceae</taxon>
        <taxon>Periconia</taxon>
    </lineage>
</organism>
<dbReference type="InterPro" id="IPR029058">
    <property type="entry name" value="AB_hydrolase_fold"/>
</dbReference>
<dbReference type="EMBL" id="KZ805631">
    <property type="protein sequence ID" value="PVH92946.1"/>
    <property type="molecule type" value="Genomic_DNA"/>
</dbReference>
<evidence type="ECO:0000256" key="5">
    <source>
        <dbReference type="ARBA" id="ARBA00022525"/>
    </source>
</evidence>
<dbReference type="Pfam" id="PF01083">
    <property type="entry name" value="Cutinase"/>
    <property type="match status" value="1"/>
</dbReference>
<dbReference type="AlphaFoldDB" id="A0A2V1D4J1"/>
<dbReference type="EC" id="3.1.1.74" evidence="3"/>
<name>A0A2V1D4J1_9PLEO</name>
<keyword evidence="5" id="KW-0964">Secreted</keyword>
<evidence type="ECO:0000256" key="8">
    <source>
        <dbReference type="ARBA" id="ARBA00023157"/>
    </source>
</evidence>
<keyword evidence="13" id="KW-1185">Reference proteome</keyword>
<comment type="subcellular location">
    <subcellularLocation>
        <location evidence="1">Secreted</location>
    </subcellularLocation>
</comment>